<keyword evidence="2" id="KW-0805">Transcription regulation</keyword>
<dbReference type="InterPro" id="IPR000847">
    <property type="entry name" value="LysR_HTH_N"/>
</dbReference>
<evidence type="ECO:0000256" key="1">
    <source>
        <dbReference type="ARBA" id="ARBA00009437"/>
    </source>
</evidence>
<keyword evidence="3" id="KW-0238">DNA-binding</keyword>
<evidence type="ECO:0000256" key="2">
    <source>
        <dbReference type="ARBA" id="ARBA00023015"/>
    </source>
</evidence>
<dbReference type="RefSeq" id="WP_190422149.1">
    <property type="nucleotide sequence ID" value="NZ_JAAOCA010000019.1"/>
</dbReference>
<evidence type="ECO:0000313" key="6">
    <source>
        <dbReference type="EMBL" id="MBD1600103.1"/>
    </source>
</evidence>
<comment type="similarity">
    <text evidence="1">Belongs to the LysR transcriptional regulatory family.</text>
</comment>
<evidence type="ECO:0000259" key="5">
    <source>
        <dbReference type="PROSITE" id="PS50931"/>
    </source>
</evidence>
<protein>
    <submittedName>
        <fullName evidence="6">LysR family transcriptional regulator</fullName>
    </submittedName>
</protein>
<evidence type="ECO:0000313" key="7">
    <source>
        <dbReference type="Proteomes" id="UP000805841"/>
    </source>
</evidence>
<dbReference type="PANTHER" id="PTHR30126">
    <property type="entry name" value="HTH-TYPE TRANSCRIPTIONAL REGULATOR"/>
    <property type="match status" value="1"/>
</dbReference>
<keyword evidence="7" id="KW-1185">Reference proteome</keyword>
<dbReference type="Proteomes" id="UP000805841">
    <property type="component" value="Unassembled WGS sequence"/>
</dbReference>
<comment type="caution">
    <text evidence="6">The sequence shown here is derived from an EMBL/GenBank/DDBJ whole genome shotgun (WGS) entry which is preliminary data.</text>
</comment>
<accession>A0ABR7Z3Q1</accession>
<dbReference type="InterPro" id="IPR036390">
    <property type="entry name" value="WH_DNA-bd_sf"/>
</dbReference>
<dbReference type="InterPro" id="IPR005119">
    <property type="entry name" value="LysR_subst-bd"/>
</dbReference>
<gene>
    <name evidence="6" type="ORF">HAQ05_15515</name>
</gene>
<evidence type="ECO:0000256" key="4">
    <source>
        <dbReference type="ARBA" id="ARBA00023163"/>
    </source>
</evidence>
<dbReference type="Gene3D" id="1.10.10.10">
    <property type="entry name" value="Winged helix-like DNA-binding domain superfamily/Winged helix DNA-binding domain"/>
    <property type="match status" value="1"/>
</dbReference>
<reference evidence="6 7" key="1">
    <citation type="journal article" date="2020" name="Insects">
        <title>Bacteria Belonging to Pseudomonas typographi sp. nov. from the Bark Beetle Ips typographus Have Genomic Potential to Aid in the Host Ecology.</title>
        <authorList>
            <person name="Peral-Aranega E."/>
            <person name="Saati-Santamaria Z."/>
            <person name="Kolarik M."/>
            <person name="Rivas R."/>
            <person name="Garcia-Fraile P."/>
        </authorList>
    </citation>
    <scope>NUCLEOTIDE SEQUENCE [LARGE SCALE GENOMIC DNA]</scope>
    <source>
        <strain evidence="6 7">CA3A</strain>
    </source>
</reference>
<dbReference type="PROSITE" id="PS50931">
    <property type="entry name" value="HTH_LYSR"/>
    <property type="match status" value="1"/>
</dbReference>
<proteinExistence type="inferred from homology"/>
<sequence length="299" mass="32536">MAFTSESVRVFLAVLDHGSFSAAARHLRRVPSAISMAVGHLEAELGLQLFVRSGRETLPTAAALALENQARQLARQLAQLQAHALQLHQGLEKRLAIAIAPELVSAAWNAPLAQLAEEFPALEVEVRSAPQADALAMLHGAQVQLAIVFERPGMDEREDFQELSSETLVAVIAPRHPMLQACKGLLCGDDLASIRQIVVASQRAESAAPRVLLSRQHWLTDNYLATLSLVQAGLGWAYLPQTLVRPLVADGTLQVIAFENMSNQLNLWVDVVWSKEHPLGIGAQRYLALLRSASGSLHR</sequence>
<dbReference type="InterPro" id="IPR036388">
    <property type="entry name" value="WH-like_DNA-bd_sf"/>
</dbReference>
<organism evidence="6 7">
    <name type="scientific">Pseudomonas typographi</name>
    <dbReference type="NCBI Taxonomy" id="2715964"/>
    <lineage>
        <taxon>Bacteria</taxon>
        <taxon>Pseudomonadati</taxon>
        <taxon>Pseudomonadota</taxon>
        <taxon>Gammaproteobacteria</taxon>
        <taxon>Pseudomonadales</taxon>
        <taxon>Pseudomonadaceae</taxon>
        <taxon>Pseudomonas</taxon>
    </lineage>
</organism>
<dbReference type="Pfam" id="PF03466">
    <property type="entry name" value="LysR_substrate"/>
    <property type="match status" value="1"/>
</dbReference>
<dbReference type="PANTHER" id="PTHR30126:SF91">
    <property type="entry name" value="LYSR FAMILY TRANSCRIPTIONAL REGULATOR"/>
    <property type="match status" value="1"/>
</dbReference>
<dbReference type="Pfam" id="PF00126">
    <property type="entry name" value="HTH_1"/>
    <property type="match status" value="1"/>
</dbReference>
<dbReference type="Gene3D" id="3.40.190.290">
    <property type="match status" value="1"/>
</dbReference>
<name>A0ABR7Z3Q1_9PSED</name>
<evidence type="ECO:0000256" key="3">
    <source>
        <dbReference type="ARBA" id="ARBA00023125"/>
    </source>
</evidence>
<dbReference type="EMBL" id="JAAOCA010000019">
    <property type="protein sequence ID" value="MBD1600103.1"/>
    <property type="molecule type" value="Genomic_DNA"/>
</dbReference>
<feature type="domain" description="HTH lysR-type" evidence="5">
    <location>
        <begin position="3"/>
        <end position="60"/>
    </location>
</feature>
<keyword evidence="4" id="KW-0804">Transcription</keyword>
<dbReference type="SUPFAM" id="SSF46785">
    <property type="entry name" value="Winged helix' DNA-binding domain"/>
    <property type="match status" value="1"/>
</dbReference>
<dbReference type="SUPFAM" id="SSF53850">
    <property type="entry name" value="Periplasmic binding protein-like II"/>
    <property type="match status" value="1"/>
</dbReference>
<dbReference type="CDD" id="cd05466">
    <property type="entry name" value="PBP2_LTTR_substrate"/>
    <property type="match status" value="1"/>
</dbReference>